<name>A0AAW1S7J7_9CHLO</name>
<proteinExistence type="inferred from homology"/>
<organism evidence="3 4">
    <name type="scientific">Elliptochloris bilobata</name>
    <dbReference type="NCBI Taxonomy" id="381761"/>
    <lineage>
        <taxon>Eukaryota</taxon>
        <taxon>Viridiplantae</taxon>
        <taxon>Chlorophyta</taxon>
        <taxon>core chlorophytes</taxon>
        <taxon>Trebouxiophyceae</taxon>
        <taxon>Trebouxiophyceae incertae sedis</taxon>
        <taxon>Elliptochloris clade</taxon>
        <taxon>Elliptochloris</taxon>
    </lineage>
</organism>
<feature type="compositionally biased region" description="Gly residues" evidence="2">
    <location>
        <begin position="340"/>
        <end position="354"/>
    </location>
</feature>
<sequence>MVEGWNALLRQAGDLLERAADCGLEVGASEQDLCAARPNSAVAELCVWLAYALAGLTGSPAGAGSLPVKDAADRVKASAAPGAPPEQLDVALAALDAALDPGGAAGARLAGAPRRLLLLERLLGHLQASRLLHSAAPPPGPQLDGAAEASARLRAVANLLGADAAGEGAASLAAAADARLAALLQAAQATGGGEPVLARGDLSDAQVERLRDVDAALHAEYALRRRMLIERAQVTLQSLLRSERLEEQGCAAAAREAADKGAAALVAEPAVSVEDVFTTCAGDLLPMGMAATSSDVAAFPASVKSVLMGAVPDRGGRPQEDRAAAAAAAMPAWAPRRATGTGGGGPRGGGGGGRGHGKGKGKDHGSKGKGKG</sequence>
<protein>
    <submittedName>
        <fullName evidence="3">Uncharacterized protein</fullName>
    </submittedName>
</protein>
<evidence type="ECO:0000256" key="2">
    <source>
        <dbReference type="SAM" id="MobiDB-lite"/>
    </source>
</evidence>
<accession>A0AAW1S7J7</accession>
<dbReference type="PANTHER" id="PTHR31353">
    <property type="entry name" value="FAM98"/>
    <property type="match status" value="1"/>
</dbReference>
<comment type="caution">
    <text evidence="3">The sequence shown here is derived from an EMBL/GenBank/DDBJ whole genome shotgun (WGS) entry which is preliminary data.</text>
</comment>
<keyword evidence="4" id="KW-1185">Reference proteome</keyword>
<dbReference type="EMBL" id="JALJOU010000008">
    <property type="protein sequence ID" value="KAK9842273.1"/>
    <property type="molecule type" value="Genomic_DNA"/>
</dbReference>
<dbReference type="Proteomes" id="UP001445335">
    <property type="component" value="Unassembled WGS sequence"/>
</dbReference>
<evidence type="ECO:0000313" key="4">
    <source>
        <dbReference type="Proteomes" id="UP001445335"/>
    </source>
</evidence>
<dbReference type="PANTHER" id="PTHR31353:SF1">
    <property type="entry name" value="PROTEIN FAM98B"/>
    <property type="match status" value="1"/>
</dbReference>
<evidence type="ECO:0000256" key="1">
    <source>
        <dbReference type="ARBA" id="ARBA00007218"/>
    </source>
</evidence>
<comment type="similarity">
    <text evidence="1">Belongs to the FAM98 family.</text>
</comment>
<evidence type="ECO:0000313" key="3">
    <source>
        <dbReference type="EMBL" id="KAK9842273.1"/>
    </source>
</evidence>
<dbReference type="AlphaFoldDB" id="A0AAW1S7J7"/>
<reference evidence="3 4" key="1">
    <citation type="journal article" date="2024" name="Nat. Commun.">
        <title>Phylogenomics reveals the evolutionary origins of lichenization in chlorophyte algae.</title>
        <authorList>
            <person name="Puginier C."/>
            <person name="Libourel C."/>
            <person name="Otte J."/>
            <person name="Skaloud P."/>
            <person name="Haon M."/>
            <person name="Grisel S."/>
            <person name="Petersen M."/>
            <person name="Berrin J.G."/>
            <person name="Delaux P.M."/>
            <person name="Dal Grande F."/>
            <person name="Keller J."/>
        </authorList>
    </citation>
    <scope>NUCLEOTIDE SEQUENCE [LARGE SCALE GENOMIC DNA]</scope>
    <source>
        <strain evidence="3 4">SAG 245.80</strain>
    </source>
</reference>
<feature type="compositionally biased region" description="Basic and acidic residues" evidence="2">
    <location>
        <begin position="314"/>
        <end position="323"/>
    </location>
</feature>
<gene>
    <name evidence="3" type="ORF">WJX81_004060</name>
</gene>
<feature type="compositionally biased region" description="Low complexity" evidence="2">
    <location>
        <begin position="324"/>
        <end position="338"/>
    </location>
</feature>
<feature type="region of interest" description="Disordered" evidence="2">
    <location>
        <begin position="312"/>
        <end position="372"/>
    </location>
</feature>
<dbReference type="InterPro" id="IPR018797">
    <property type="entry name" value="FAM98"/>
</dbReference>
<dbReference type="Pfam" id="PF10239">
    <property type="entry name" value="DUF2465"/>
    <property type="match status" value="1"/>
</dbReference>